<sequence length="72" mass="8251">MSSVSVTSSSKRELKTSELMVELESVRALNSSLRAYLEHLRLFKKNLSMLNSNCKELSKVNTQWIDMLNAMK</sequence>
<gene>
    <name evidence="1" type="ORF">ABMA27_011095</name>
</gene>
<dbReference type="Proteomes" id="UP001549920">
    <property type="component" value="Unassembled WGS sequence"/>
</dbReference>
<accession>A0ABR3H3M1</accession>
<evidence type="ECO:0000313" key="1">
    <source>
        <dbReference type="EMBL" id="KAL0859289.1"/>
    </source>
</evidence>
<name>A0ABR3H3M1_LOXSC</name>
<organism evidence="1 2">
    <name type="scientific">Loxostege sticticalis</name>
    <name type="common">Beet webworm moth</name>
    <dbReference type="NCBI Taxonomy" id="481309"/>
    <lineage>
        <taxon>Eukaryota</taxon>
        <taxon>Metazoa</taxon>
        <taxon>Ecdysozoa</taxon>
        <taxon>Arthropoda</taxon>
        <taxon>Hexapoda</taxon>
        <taxon>Insecta</taxon>
        <taxon>Pterygota</taxon>
        <taxon>Neoptera</taxon>
        <taxon>Endopterygota</taxon>
        <taxon>Lepidoptera</taxon>
        <taxon>Glossata</taxon>
        <taxon>Ditrysia</taxon>
        <taxon>Pyraloidea</taxon>
        <taxon>Crambidae</taxon>
        <taxon>Pyraustinae</taxon>
        <taxon>Loxostege</taxon>
    </lineage>
</organism>
<reference evidence="1 2" key="1">
    <citation type="submission" date="2024-06" db="EMBL/GenBank/DDBJ databases">
        <title>A chromosome-level genome assembly of beet webworm, Loxostege sticticalis.</title>
        <authorList>
            <person name="Zhang Y."/>
        </authorList>
    </citation>
    <scope>NUCLEOTIDE SEQUENCE [LARGE SCALE GENOMIC DNA]</scope>
    <source>
        <strain evidence="1">AQ026</strain>
        <tissue evidence="1">Whole body</tissue>
    </source>
</reference>
<proteinExistence type="predicted"/>
<keyword evidence="2" id="KW-1185">Reference proteome</keyword>
<comment type="caution">
    <text evidence="1">The sequence shown here is derived from an EMBL/GenBank/DDBJ whole genome shotgun (WGS) entry which is preliminary data.</text>
</comment>
<evidence type="ECO:0000313" key="2">
    <source>
        <dbReference type="Proteomes" id="UP001549920"/>
    </source>
</evidence>
<protein>
    <submittedName>
        <fullName evidence="1">Uncharacterized protein</fullName>
    </submittedName>
</protein>
<dbReference type="EMBL" id="JBEUOH010000028">
    <property type="protein sequence ID" value="KAL0859289.1"/>
    <property type="molecule type" value="Genomic_DNA"/>
</dbReference>